<reference evidence="1" key="1">
    <citation type="submission" date="2020-10" db="EMBL/GenBank/DDBJ databases">
        <authorList>
            <person name="Gilroy R."/>
        </authorList>
    </citation>
    <scope>NUCLEOTIDE SEQUENCE</scope>
    <source>
        <strain evidence="1">3924</strain>
    </source>
</reference>
<dbReference type="EMBL" id="JADIMV010000127">
    <property type="protein sequence ID" value="MBO8440420.1"/>
    <property type="molecule type" value="Genomic_DNA"/>
</dbReference>
<evidence type="ECO:0000313" key="1">
    <source>
        <dbReference type="EMBL" id="MBO8440420.1"/>
    </source>
</evidence>
<accession>A0A940DK45</accession>
<gene>
    <name evidence="1" type="ORF">IAC51_07205</name>
</gene>
<sequence>MGVRFEEIILPDSLEEIGRNAFAWCQYVKHITIPESVVKIGKGAFAGMCALESADVRVPWIEWRRYGKAMMLIDKRRDELLLCTGGEYVKIPREVKSIGEYACAGNKELKRVKFHNGLECVGEGAFSNCIGLEEVTVAGVEELGGVFYGCDNLRKVKLNRGLKKLEGTFYACRSLTDVNFLPEGLMEIGESTFSNCWNVKKVTVPDSVRIIGDEAFAYCEALENVKFGRYLDTIGEEAFAECSSLRRIDLPENIKVVDDKAFYKCTNMQEVRSEAEHIDFISEVFGQCERLKRVILPNSGVGGLSFLGCDSIEVIDIGGELDDDGVGTYDGVYYMQNIRRIPKVACVYLLPGGKRGVWRMPENWWVEMSYYELLKAVRQFDSIVCPGEHMPILNDYNPYYGGHERFKEALHDGRADGKSCVLVVRKEMREKLLQKRKEDEMDVWSMFDEIVELKDE</sequence>
<comment type="caution">
    <text evidence="1">The sequence shown here is derived from an EMBL/GenBank/DDBJ whole genome shotgun (WGS) entry which is preliminary data.</text>
</comment>
<dbReference type="InterPro" id="IPR032675">
    <property type="entry name" value="LRR_dom_sf"/>
</dbReference>
<name>A0A940DK45_9BACT</name>
<dbReference type="PANTHER" id="PTHR45661">
    <property type="entry name" value="SURFACE ANTIGEN"/>
    <property type="match status" value="1"/>
</dbReference>
<organism evidence="1 2">
    <name type="scientific">Candidatus Aphodosoma intestinipullorum</name>
    <dbReference type="NCBI Taxonomy" id="2840674"/>
    <lineage>
        <taxon>Bacteria</taxon>
        <taxon>Pseudomonadati</taxon>
        <taxon>Bacteroidota</taxon>
        <taxon>Bacteroidia</taxon>
        <taxon>Bacteroidales</taxon>
        <taxon>Candidatus Aphodosoma</taxon>
    </lineage>
</organism>
<dbReference type="InterPro" id="IPR053139">
    <property type="entry name" value="Surface_bspA-like"/>
</dbReference>
<proteinExistence type="predicted"/>
<dbReference type="Gene3D" id="3.80.10.10">
    <property type="entry name" value="Ribonuclease Inhibitor"/>
    <property type="match status" value="2"/>
</dbReference>
<dbReference type="Proteomes" id="UP000712007">
    <property type="component" value="Unassembled WGS sequence"/>
</dbReference>
<evidence type="ECO:0000313" key="2">
    <source>
        <dbReference type="Proteomes" id="UP000712007"/>
    </source>
</evidence>
<reference evidence="1" key="2">
    <citation type="journal article" date="2021" name="PeerJ">
        <title>Extensive microbial diversity within the chicken gut microbiome revealed by metagenomics and culture.</title>
        <authorList>
            <person name="Gilroy R."/>
            <person name="Ravi A."/>
            <person name="Getino M."/>
            <person name="Pursley I."/>
            <person name="Horton D.L."/>
            <person name="Alikhan N.F."/>
            <person name="Baker D."/>
            <person name="Gharbi K."/>
            <person name="Hall N."/>
            <person name="Watson M."/>
            <person name="Adriaenssens E.M."/>
            <person name="Foster-Nyarko E."/>
            <person name="Jarju S."/>
            <person name="Secka A."/>
            <person name="Antonio M."/>
            <person name="Oren A."/>
            <person name="Chaudhuri R.R."/>
            <person name="La Ragione R."/>
            <person name="Hildebrand F."/>
            <person name="Pallen M.J."/>
        </authorList>
    </citation>
    <scope>NUCLEOTIDE SEQUENCE</scope>
    <source>
        <strain evidence="1">3924</strain>
    </source>
</reference>
<dbReference type="SUPFAM" id="SSF52058">
    <property type="entry name" value="L domain-like"/>
    <property type="match status" value="1"/>
</dbReference>
<protein>
    <submittedName>
        <fullName evidence="1">Leucine-rich repeat domain-containing protein</fullName>
    </submittedName>
</protein>
<dbReference type="InterPro" id="IPR026906">
    <property type="entry name" value="LRR_5"/>
</dbReference>
<dbReference type="PANTHER" id="PTHR45661:SF3">
    <property type="entry name" value="IG-LIKE DOMAIN-CONTAINING PROTEIN"/>
    <property type="match status" value="1"/>
</dbReference>
<dbReference type="AlphaFoldDB" id="A0A940DK45"/>
<dbReference type="Pfam" id="PF13306">
    <property type="entry name" value="LRR_5"/>
    <property type="match status" value="2"/>
</dbReference>